<dbReference type="InterPro" id="IPR050104">
    <property type="entry name" value="FMN-dep_NADH:Q_OxRdtase_AzoR1"/>
</dbReference>
<name>A0A6I0FBB9_9FIRM</name>
<dbReference type="SUPFAM" id="SSF52218">
    <property type="entry name" value="Flavoproteins"/>
    <property type="match status" value="1"/>
</dbReference>
<proteinExistence type="predicted"/>
<evidence type="ECO:0000259" key="1">
    <source>
        <dbReference type="Pfam" id="PF03358"/>
    </source>
</evidence>
<protein>
    <submittedName>
        <fullName evidence="2">NAD(P)H-dependent oxidoreductase</fullName>
    </submittedName>
</protein>
<evidence type="ECO:0000313" key="2">
    <source>
        <dbReference type="EMBL" id="KAB3536094.1"/>
    </source>
</evidence>
<sequence>MKVCIIHGSPRRGNTYKATEIIKEELLKATSIQFDEFFLPADMPSFCCGCYTCFEVSEDKCPHSKHIQPIVQAMREADGLILTSPVYVLAESGGMKAFLDHLAYMYLPHRPMEEMFSKVAMVISTTAGTGTSYAIKPIARNLKFWGVKRVIKCGFSMAAKNWEDMSDVKKEKLSRLLRKKSRAFYFMLEKRDLLRPQIFTRIMFMMMRRMINGYKDGNADKEYWRKKGWLMGKNSPF</sequence>
<evidence type="ECO:0000313" key="3">
    <source>
        <dbReference type="Proteomes" id="UP000432715"/>
    </source>
</evidence>
<dbReference type="InterPro" id="IPR005025">
    <property type="entry name" value="FMN_Rdtase-like_dom"/>
</dbReference>
<comment type="caution">
    <text evidence="2">The sequence shown here is derived from an EMBL/GenBank/DDBJ whole genome shotgun (WGS) entry which is preliminary data.</text>
</comment>
<reference evidence="2 3" key="1">
    <citation type="submission" date="2019-10" db="EMBL/GenBank/DDBJ databases">
        <title>Alkaliphilus serpentinus sp. nov. and Alkaliphilus pronyensis sp. nov., two novel anaerobic alkaliphilic species isolated from the serpentinized-hosted hydrothermal field of the Prony Bay (New Caledonia).</title>
        <authorList>
            <person name="Postec A."/>
        </authorList>
    </citation>
    <scope>NUCLEOTIDE SEQUENCE [LARGE SCALE GENOMIC DNA]</scope>
    <source>
        <strain evidence="2 3">LacV</strain>
    </source>
</reference>
<dbReference type="InterPro" id="IPR029039">
    <property type="entry name" value="Flavoprotein-like_sf"/>
</dbReference>
<dbReference type="PANTHER" id="PTHR43741:SF4">
    <property type="entry name" value="FMN-DEPENDENT NADH:QUINONE OXIDOREDUCTASE"/>
    <property type="match status" value="1"/>
</dbReference>
<dbReference type="AlphaFoldDB" id="A0A6I0FBB9"/>
<dbReference type="Proteomes" id="UP000432715">
    <property type="component" value="Unassembled WGS sequence"/>
</dbReference>
<dbReference type="Pfam" id="PF03358">
    <property type="entry name" value="FMN_red"/>
    <property type="match status" value="1"/>
</dbReference>
<dbReference type="EMBL" id="WBZC01000013">
    <property type="protein sequence ID" value="KAB3536094.1"/>
    <property type="molecule type" value="Genomic_DNA"/>
</dbReference>
<accession>A0A6I0FBB9</accession>
<dbReference type="RefSeq" id="WP_151860410.1">
    <property type="nucleotide sequence ID" value="NZ_WBZC01000013.1"/>
</dbReference>
<keyword evidence="3" id="KW-1185">Reference proteome</keyword>
<feature type="domain" description="NADPH-dependent FMN reductase-like" evidence="1">
    <location>
        <begin position="1"/>
        <end position="147"/>
    </location>
</feature>
<dbReference type="Gene3D" id="3.40.50.360">
    <property type="match status" value="1"/>
</dbReference>
<organism evidence="2 3">
    <name type="scientific">Alkaliphilus pronyensis</name>
    <dbReference type="NCBI Taxonomy" id="1482732"/>
    <lineage>
        <taxon>Bacteria</taxon>
        <taxon>Bacillati</taxon>
        <taxon>Bacillota</taxon>
        <taxon>Clostridia</taxon>
        <taxon>Peptostreptococcales</taxon>
        <taxon>Natronincolaceae</taxon>
        <taxon>Alkaliphilus</taxon>
    </lineage>
</organism>
<dbReference type="GO" id="GO:0016491">
    <property type="term" value="F:oxidoreductase activity"/>
    <property type="evidence" value="ECO:0007669"/>
    <property type="project" value="InterPro"/>
</dbReference>
<dbReference type="PANTHER" id="PTHR43741">
    <property type="entry name" value="FMN-DEPENDENT NADH-AZOREDUCTASE 1"/>
    <property type="match status" value="1"/>
</dbReference>
<dbReference type="OrthoDB" id="3789967at2"/>
<gene>
    <name evidence="2" type="ORF">F8154_04520</name>
</gene>